<proteinExistence type="predicted"/>
<evidence type="ECO:0000313" key="3">
    <source>
        <dbReference type="Proteomes" id="UP000070263"/>
    </source>
</evidence>
<feature type="domain" description="DUF6788" evidence="1">
    <location>
        <begin position="7"/>
        <end position="79"/>
    </location>
</feature>
<comment type="caution">
    <text evidence="2">The sequence shown here is derived from an EMBL/GenBank/DDBJ whole genome shotgun (WGS) entry which is preliminary data.</text>
</comment>
<organism evidence="2 3">
    <name type="scientific">candidate division MSBL1 archaeon SCGC-AAA382A20</name>
    <dbReference type="NCBI Taxonomy" id="1698280"/>
    <lineage>
        <taxon>Archaea</taxon>
        <taxon>Methanobacteriati</taxon>
        <taxon>Methanobacteriota</taxon>
        <taxon>candidate division MSBL1</taxon>
    </lineage>
</organism>
<dbReference type="EMBL" id="LHYE01000090">
    <property type="protein sequence ID" value="KXB05542.1"/>
    <property type="molecule type" value="Genomic_DNA"/>
</dbReference>
<gene>
    <name evidence="2" type="ORF">AKJ51_04965</name>
</gene>
<dbReference type="AlphaFoldDB" id="A0A133VGH9"/>
<evidence type="ECO:0000259" key="1">
    <source>
        <dbReference type="Pfam" id="PF20586"/>
    </source>
</evidence>
<name>A0A133VGH9_9EURY</name>
<sequence>MSNTNIKKLKKERSELLQELSTLSDMLHGSWVERYSVCSNPNCKCHRGEKHGPRRYVVVNKDRKQRQKYIPNSQVKAARQGVDQYKRLQEIADRITSINIKLIREREYDK</sequence>
<evidence type="ECO:0000313" key="2">
    <source>
        <dbReference type="EMBL" id="KXB05542.1"/>
    </source>
</evidence>
<protein>
    <recommendedName>
        <fullName evidence="1">DUF6788 domain-containing protein</fullName>
    </recommendedName>
</protein>
<keyword evidence="3" id="KW-1185">Reference proteome</keyword>
<dbReference type="Pfam" id="PF20586">
    <property type="entry name" value="DUF6788"/>
    <property type="match status" value="1"/>
</dbReference>
<accession>A0A133VGH9</accession>
<reference evidence="2 3" key="1">
    <citation type="journal article" date="2016" name="Sci. Rep.">
        <title>Metabolic traits of an uncultured archaeal lineage -MSBL1- from brine pools of the Red Sea.</title>
        <authorList>
            <person name="Mwirichia R."/>
            <person name="Alam I."/>
            <person name="Rashid M."/>
            <person name="Vinu M."/>
            <person name="Ba-Alawi W."/>
            <person name="Anthony Kamau A."/>
            <person name="Kamanda Ngugi D."/>
            <person name="Goker M."/>
            <person name="Klenk H.P."/>
            <person name="Bajic V."/>
            <person name="Stingl U."/>
        </authorList>
    </citation>
    <scope>NUCLEOTIDE SEQUENCE [LARGE SCALE GENOMIC DNA]</scope>
    <source>
        <strain evidence="2">SCGC-AAA382A20</strain>
    </source>
</reference>
<dbReference type="Proteomes" id="UP000070263">
    <property type="component" value="Unassembled WGS sequence"/>
</dbReference>
<dbReference type="InterPro" id="IPR046738">
    <property type="entry name" value="DUF6788"/>
</dbReference>